<protein>
    <submittedName>
        <fullName evidence="1">Uncharacterized protein</fullName>
    </submittedName>
</protein>
<accession>A0ABU0S8E0</accession>
<name>A0ABU0S8E0_9HYPH</name>
<dbReference type="RefSeq" id="WP_307277966.1">
    <property type="nucleotide sequence ID" value="NZ_JAUSZT010000002.1"/>
</dbReference>
<sequence length="152" mass="16651">MPYILILADGARHEVHATLQFEVINGQTLPKGDFDGEPQVLAAALLEGSTTLEMPSGKQYRIAIDAPRGQFQFRGLWAAYHYPFSTNIILPYYPPDLRTPSPSHFELIVLPPVLANSTKSATRGSTAAAFTITTHFKLSQRRTAVQLSTAAP</sequence>
<evidence type="ECO:0000313" key="1">
    <source>
        <dbReference type="EMBL" id="MDQ0995993.1"/>
    </source>
</evidence>
<proteinExistence type="predicted"/>
<evidence type="ECO:0000313" key="2">
    <source>
        <dbReference type="Proteomes" id="UP001237780"/>
    </source>
</evidence>
<organism evidence="1 2">
    <name type="scientific">Phyllobacterium ifriqiyense</name>
    <dbReference type="NCBI Taxonomy" id="314238"/>
    <lineage>
        <taxon>Bacteria</taxon>
        <taxon>Pseudomonadati</taxon>
        <taxon>Pseudomonadota</taxon>
        <taxon>Alphaproteobacteria</taxon>
        <taxon>Hyphomicrobiales</taxon>
        <taxon>Phyllobacteriaceae</taxon>
        <taxon>Phyllobacterium</taxon>
    </lineage>
</organism>
<comment type="caution">
    <text evidence="1">The sequence shown here is derived from an EMBL/GenBank/DDBJ whole genome shotgun (WGS) entry which is preliminary data.</text>
</comment>
<keyword evidence="2" id="KW-1185">Reference proteome</keyword>
<gene>
    <name evidence="1" type="ORF">QFZ34_001170</name>
</gene>
<dbReference type="Proteomes" id="UP001237780">
    <property type="component" value="Unassembled WGS sequence"/>
</dbReference>
<reference evidence="1 2" key="1">
    <citation type="submission" date="2023-07" db="EMBL/GenBank/DDBJ databases">
        <title>Comparative genomics of wheat-associated soil bacteria to identify genetic determinants of phenazine resistance.</title>
        <authorList>
            <person name="Mouncey N."/>
        </authorList>
    </citation>
    <scope>NUCLEOTIDE SEQUENCE [LARGE SCALE GENOMIC DNA]</scope>
    <source>
        <strain evidence="1 2">W4I11</strain>
    </source>
</reference>
<dbReference type="EMBL" id="JAUSZT010000002">
    <property type="protein sequence ID" value="MDQ0995993.1"/>
    <property type="molecule type" value="Genomic_DNA"/>
</dbReference>